<dbReference type="InterPro" id="IPR051916">
    <property type="entry name" value="GPI-anchor_lipid_remodeler"/>
</dbReference>
<proteinExistence type="predicted"/>
<dbReference type="GO" id="GO:0006506">
    <property type="term" value="P:GPI anchor biosynthetic process"/>
    <property type="evidence" value="ECO:0007669"/>
    <property type="project" value="TreeGrafter"/>
</dbReference>
<dbReference type="PANTHER" id="PTHR14859">
    <property type="entry name" value="CALCOFLUOR WHITE HYPERSENSITIVE PROTEIN PRECURSOR"/>
    <property type="match status" value="1"/>
</dbReference>
<dbReference type="GO" id="GO:0003824">
    <property type="term" value="F:catalytic activity"/>
    <property type="evidence" value="ECO:0007669"/>
    <property type="project" value="InterPro"/>
</dbReference>
<dbReference type="AlphaFoldDB" id="A0A381ZGJ3"/>
<dbReference type="Gene3D" id="3.60.10.10">
    <property type="entry name" value="Endonuclease/exonuclease/phosphatase"/>
    <property type="match status" value="1"/>
</dbReference>
<evidence type="ECO:0000313" key="2">
    <source>
        <dbReference type="EMBL" id="SVA88319.1"/>
    </source>
</evidence>
<protein>
    <recommendedName>
        <fullName evidence="1">Endonuclease/exonuclease/phosphatase domain-containing protein</fullName>
    </recommendedName>
</protein>
<dbReference type="EMBL" id="UINC01021225">
    <property type="protein sequence ID" value="SVA88319.1"/>
    <property type="molecule type" value="Genomic_DNA"/>
</dbReference>
<sequence>MKSKRSLIRTFHILGFMGLILLSCEPIVTDFRDIEDAILYESSSKTNIPNSSDSLLVMTWNVRFGAARIPWFGDSCGDRVIMTNSEVIAHLENIANYINSVQPDILLLQEVDVESKRSGYIDQVRWLLDNTYFNYGAYASMWQAQFIPSDGLGRVDAGNAILSRWKITSAERIQLPLRTDQDGLTQYFYLRRNILKTKIAVPNQNDFYSVCAHTTAFATDDTKQKHIQKFSQVLESLNNSGATFIAGGDLNSVPPEATIDYCMEDKCSGESFHQAGDDPEHKEGSYFNNFIEEPLLLQSLYNEYYSAIEPGSANSTSHFTHSPWNTESNNTTYWDRKLDYIFSSNSLSGGMTHQGANQLSDHAPVSAVLGLP</sequence>
<dbReference type="PROSITE" id="PS51257">
    <property type="entry name" value="PROKAR_LIPOPROTEIN"/>
    <property type="match status" value="1"/>
</dbReference>
<dbReference type="InterPro" id="IPR005135">
    <property type="entry name" value="Endo/exonuclease/phosphatase"/>
</dbReference>
<accession>A0A381ZGJ3</accession>
<dbReference type="SUPFAM" id="SSF56219">
    <property type="entry name" value="DNase I-like"/>
    <property type="match status" value="1"/>
</dbReference>
<name>A0A381ZGJ3_9ZZZZ</name>
<organism evidence="2">
    <name type="scientific">marine metagenome</name>
    <dbReference type="NCBI Taxonomy" id="408172"/>
    <lineage>
        <taxon>unclassified sequences</taxon>
        <taxon>metagenomes</taxon>
        <taxon>ecological metagenomes</taxon>
    </lineage>
</organism>
<dbReference type="Pfam" id="PF03372">
    <property type="entry name" value="Exo_endo_phos"/>
    <property type="match status" value="1"/>
</dbReference>
<dbReference type="InterPro" id="IPR036691">
    <property type="entry name" value="Endo/exonu/phosph_ase_sf"/>
</dbReference>
<dbReference type="GO" id="GO:0016020">
    <property type="term" value="C:membrane"/>
    <property type="evidence" value="ECO:0007669"/>
    <property type="project" value="GOC"/>
</dbReference>
<feature type="domain" description="Endonuclease/exonuclease/phosphatase" evidence="1">
    <location>
        <begin position="58"/>
        <end position="362"/>
    </location>
</feature>
<reference evidence="2" key="1">
    <citation type="submission" date="2018-05" db="EMBL/GenBank/DDBJ databases">
        <authorList>
            <person name="Lanie J.A."/>
            <person name="Ng W.-L."/>
            <person name="Kazmierczak K.M."/>
            <person name="Andrzejewski T.M."/>
            <person name="Davidsen T.M."/>
            <person name="Wayne K.J."/>
            <person name="Tettelin H."/>
            <person name="Glass J.I."/>
            <person name="Rusch D."/>
            <person name="Podicherti R."/>
            <person name="Tsui H.-C.T."/>
            <person name="Winkler M.E."/>
        </authorList>
    </citation>
    <scope>NUCLEOTIDE SEQUENCE</scope>
</reference>
<evidence type="ECO:0000259" key="1">
    <source>
        <dbReference type="Pfam" id="PF03372"/>
    </source>
</evidence>
<dbReference type="PANTHER" id="PTHR14859:SF1">
    <property type="entry name" value="PGAP2-INTERACTING PROTEIN"/>
    <property type="match status" value="1"/>
</dbReference>
<gene>
    <name evidence="2" type="ORF">METZ01_LOCUS141173</name>
</gene>